<dbReference type="Proteomes" id="UP000030748">
    <property type="component" value="Unassembled WGS sequence"/>
</dbReference>
<evidence type="ECO:0000313" key="2">
    <source>
        <dbReference type="Proteomes" id="UP000030748"/>
    </source>
</evidence>
<organism evidence="1 2">
    <name type="scientific">Erythranthe guttata</name>
    <name type="common">Yellow monkey flower</name>
    <name type="synonym">Mimulus guttatus</name>
    <dbReference type="NCBI Taxonomy" id="4155"/>
    <lineage>
        <taxon>Eukaryota</taxon>
        <taxon>Viridiplantae</taxon>
        <taxon>Streptophyta</taxon>
        <taxon>Embryophyta</taxon>
        <taxon>Tracheophyta</taxon>
        <taxon>Spermatophyta</taxon>
        <taxon>Magnoliopsida</taxon>
        <taxon>eudicotyledons</taxon>
        <taxon>Gunneridae</taxon>
        <taxon>Pentapetalae</taxon>
        <taxon>asterids</taxon>
        <taxon>lamiids</taxon>
        <taxon>Lamiales</taxon>
        <taxon>Phrymaceae</taxon>
        <taxon>Erythranthe</taxon>
    </lineage>
</organism>
<sequence>MTESNDAATHGLSFSKLPKVLEGKIGSSSTCLDTASSPNAVASKDCKSNDLDKILDQGFHINERDEFPSFDLGF</sequence>
<evidence type="ECO:0000313" key="1">
    <source>
        <dbReference type="EMBL" id="EYU45256.1"/>
    </source>
</evidence>
<keyword evidence="2" id="KW-1185">Reference proteome</keyword>
<reference evidence="1 2" key="1">
    <citation type="journal article" date="2013" name="Proc. Natl. Acad. Sci. U.S.A.">
        <title>Fine-scale variation in meiotic recombination in Mimulus inferred from population shotgun sequencing.</title>
        <authorList>
            <person name="Hellsten U."/>
            <person name="Wright K.M."/>
            <person name="Jenkins J."/>
            <person name="Shu S."/>
            <person name="Yuan Y."/>
            <person name="Wessler S.R."/>
            <person name="Schmutz J."/>
            <person name="Willis J.H."/>
            <person name="Rokhsar D.S."/>
        </authorList>
    </citation>
    <scope>NUCLEOTIDE SEQUENCE [LARGE SCALE GENOMIC DNA]</scope>
    <source>
        <strain evidence="2">cv. DUN x IM62</strain>
    </source>
</reference>
<proteinExistence type="predicted"/>
<gene>
    <name evidence="1" type="ORF">MIMGU_mgv1a017447mg</name>
</gene>
<accession>A0A022RZ24</accession>
<name>A0A022RZ24_ERYGU</name>
<dbReference type="AlphaFoldDB" id="A0A022RZ24"/>
<dbReference type="EMBL" id="KI630190">
    <property type="protein sequence ID" value="EYU45256.1"/>
    <property type="molecule type" value="Genomic_DNA"/>
</dbReference>
<protein>
    <submittedName>
        <fullName evidence="1">Uncharacterized protein</fullName>
    </submittedName>
</protein>